<feature type="region of interest" description="Disordered" evidence="1">
    <location>
        <begin position="622"/>
        <end position="668"/>
    </location>
</feature>
<name>A0A8J5XFI9_DIALT</name>
<feature type="compositionally biased region" description="Basic and acidic residues" evidence="1">
    <location>
        <begin position="498"/>
        <end position="508"/>
    </location>
</feature>
<feature type="region of interest" description="Disordered" evidence="1">
    <location>
        <begin position="498"/>
        <end position="521"/>
    </location>
</feature>
<evidence type="ECO:0000313" key="3">
    <source>
        <dbReference type="EMBL" id="KAG8461970.1"/>
    </source>
</evidence>
<keyword evidence="2" id="KW-0812">Transmembrane</keyword>
<feature type="compositionally biased region" description="Low complexity" evidence="1">
    <location>
        <begin position="680"/>
        <end position="690"/>
    </location>
</feature>
<feature type="compositionally biased region" description="Pro residues" evidence="1">
    <location>
        <begin position="78"/>
        <end position="93"/>
    </location>
</feature>
<accession>A0A8J5XFI9</accession>
<feature type="compositionally biased region" description="Pro residues" evidence="1">
    <location>
        <begin position="46"/>
        <end position="55"/>
    </location>
</feature>
<dbReference type="AlphaFoldDB" id="A0A8J5XFI9"/>
<feature type="compositionally biased region" description="Low complexity" evidence="1">
    <location>
        <begin position="644"/>
        <end position="664"/>
    </location>
</feature>
<feature type="compositionally biased region" description="Low complexity" evidence="1">
    <location>
        <begin position="509"/>
        <end position="518"/>
    </location>
</feature>
<organism evidence="3 4">
    <name type="scientific">Diacronema lutheri</name>
    <name type="common">Unicellular marine alga</name>
    <name type="synonym">Monochrysis lutheri</name>
    <dbReference type="NCBI Taxonomy" id="2081491"/>
    <lineage>
        <taxon>Eukaryota</taxon>
        <taxon>Haptista</taxon>
        <taxon>Haptophyta</taxon>
        <taxon>Pavlovophyceae</taxon>
        <taxon>Pavlovales</taxon>
        <taxon>Pavlovaceae</taxon>
        <taxon>Diacronema</taxon>
    </lineage>
</organism>
<dbReference type="PANTHER" id="PTHR36721:SF1">
    <property type="entry name" value="OS04G0446401 PROTEIN"/>
    <property type="match status" value="1"/>
</dbReference>
<proteinExistence type="predicted"/>
<keyword evidence="4" id="KW-1185">Reference proteome</keyword>
<dbReference type="PANTHER" id="PTHR36721">
    <property type="entry name" value="PROLINE-RICH FAMILY PROTEIN"/>
    <property type="match status" value="1"/>
</dbReference>
<evidence type="ECO:0000313" key="4">
    <source>
        <dbReference type="Proteomes" id="UP000751190"/>
    </source>
</evidence>
<dbReference type="EMBL" id="JAGTXO010000023">
    <property type="protein sequence ID" value="KAG8461970.1"/>
    <property type="molecule type" value="Genomic_DNA"/>
</dbReference>
<evidence type="ECO:0000256" key="2">
    <source>
        <dbReference type="SAM" id="Phobius"/>
    </source>
</evidence>
<protein>
    <submittedName>
        <fullName evidence="3">Uncharacterized protein</fullName>
    </submittedName>
</protein>
<feature type="transmembrane region" description="Helical" evidence="2">
    <location>
        <begin position="15"/>
        <end position="35"/>
    </location>
</feature>
<feature type="region of interest" description="Disordered" evidence="1">
    <location>
        <begin position="132"/>
        <end position="187"/>
    </location>
</feature>
<dbReference type="Proteomes" id="UP000751190">
    <property type="component" value="Unassembled WGS sequence"/>
</dbReference>
<reference evidence="3" key="1">
    <citation type="submission" date="2021-05" db="EMBL/GenBank/DDBJ databases">
        <title>The genome of the haptophyte Pavlova lutheri (Diacronema luteri, Pavlovales) - a model for lipid biosynthesis in eukaryotic algae.</title>
        <authorList>
            <person name="Hulatt C.J."/>
            <person name="Posewitz M.C."/>
        </authorList>
    </citation>
    <scope>NUCLEOTIDE SEQUENCE</scope>
    <source>
        <strain evidence="3">NIVA-4/92</strain>
    </source>
</reference>
<feature type="region of interest" description="Disordered" evidence="1">
    <location>
        <begin position="680"/>
        <end position="702"/>
    </location>
</feature>
<keyword evidence="2" id="KW-1133">Transmembrane helix</keyword>
<feature type="compositionally biased region" description="Pro residues" evidence="1">
    <location>
        <begin position="166"/>
        <end position="185"/>
    </location>
</feature>
<evidence type="ECO:0000256" key="1">
    <source>
        <dbReference type="SAM" id="MobiDB-lite"/>
    </source>
</evidence>
<feature type="region of interest" description="Disordered" evidence="1">
    <location>
        <begin position="45"/>
        <end position="108"/>
    </location>
</feature>
<gene>
    <name evidence="3" type="ORF">KFE25_013989</name>
</gene>
<keyword evidence="2" id="KW-0472">Membrane</keyword>
<sequence>MAGESAGHAHGGGRASYVTLSTLAFVLAVCSFAMLQFVHNELAPAHGPPSTPSEPHPIGVGALGGALPSSNSTLRSAEPPPSWPPPPPSPPPLSAAQRRRKVAADAASARAASRAEALASAALVAAGETLASAPAPSHSPERSVSAPAAQLGARHGTAGGASRSEPSPPPAPSRAAPPAPPPARPPLVDARELAKEQRTLPCQACGGVCNLPGVTASRCCGPKCMRVCPWTMRAHGCAAPTPADYCAADVLARNCPADCGPIAPAPAPSPAQRSSRSVGAPAGVLANGGSCCARACVRLCPESAIAAACTSARGAEADSPAVTAPTQASAQAAALALRSRVGGCADCEAACEPAPLGAGAAGHGGAQPLVALAAGAVSNAALCCAHPCARCVARLATTTSRAAPAAAACVAAAAEADARGATVTTVTALEESTRPPPARLARPSRWHRLNVLLLHTAMAPVPFALEVGGCYALILIVLHLGCAAACAAAGSARESHARARAHAREHAAARAGARRPGAQGAGRCGVDALSVGGCGIVGGYTRLASRRGDGPSGGDAYGGPDGGGGYRGGYGGYGNISVANPLPPVRAVPDGAQAGAPGHAAGAPLRAVCWPLDALAAEPELGRVESSAADQPAANARPTADDGAPSQCRASAASASEQRAPALAEQPLIWRVSRDDLGVGAAGDSGVASAHGRAQPPPAIRR</sequence>
<comment type="caution">
    <text evidence="3">The sequence shown here is derived from an EMBL/GenBank/DDBJ whole genome shotgun (WGS) entry which is preliminary data.</text>
</comment>